<feature type="transmembrane region" description="Helical" evidence="3">
    <location>
        <begin position="12"/>
        <end position="29"/>
    </location>
</feature>
<proteinExistence type="predicted"/>
<keyword evidence="3" id="KW-0812">Transmembrane</keyword>
<feature type="transmembrane region" description="Helical" evidence="3">
    <location>
        <begin position="65"/>
        <end position="84"/>
    </location>
</feature>
<dbReference type="CDD" id="cd01949">
    <property type="entry name" value="GGDEF"/>
    <property type="match status" value="1"/>
</dbReference>
<dbReference type="OrthoDB" id="9812260at2"/>
<sequence>MRTHLLRQPSHYLFVLPAVLVAVGLWGATPAAEVGNPVHRLLPLVLACLGIGLALIYARVRAVCLMLAVALAFALLHGVVGTFLREGVISDHTPLIFHAVSWWLPLLFLVHGLWPERGRLRQALLLRGVVSGTALGVFLLLAAQGPDGMQALLSDRHLAWLPSGWNALAQLPALLFMVATLALGVQAWHQPRPLHTALLIALLCLWWMLPRVFVSPALLPAVSCMALLLIVSAMLQEAFHMAFRDELTGLPGRRAFNECLQRVGPTYTIAMVDVDHFKRFNDTHGHDAGDDVLKLVAARLAGIGGGGRAFRYGGEEFALVFLDRPAPACVAAVEEIRATIEGARMHLRDRAARSRDDAVGQLQRGRGGSGAVVQVTVSIGVADSRVADSPQGVIKAADQALYAAKDAGRNCVRAHGQQGAVAVRTAALAQGSASR</sequence>
<dbReference type="NCBIfam" id="TIGR00254">
    <property type="entry name" value="GGDEF"/>
    <property type="match status" value="1"/>
</dbReference>
<dbReference type="Proteomes" id="UP000198157">
    <property type="component" value="Unassembled WGS sequence"/>
</dbReference>
<keyword evidence="3" id="KW-1133">Transmembrane helix</keyword>
<accession>A0A246HHM5</accession>
<dbReference type="EMBL" id="NIVS01000058">
    <property type="protein sequence ID" value="OWQ49623.1"/>
    <property type="molecule type" value="Genomic_DNA"/>
</dbReference>
<feature type="domain" description="GGDEF" evidence="4">
    <location>
        <begin position="265"/>
        <end position="417"/>
    </location>
</feature>
<feature type="transmembrane region" description="Helical" evidence="3">
    <location>
        <begin position="41"/>
        <end position="58"/>
    </location>
</feature>
<dbReference type="Gene3D" id="3.30.70.270">
    <property type="match status" value="1"/>
</dbReference>
<protein>
    <recommendedName>
        <fullName evidence="1">diguanylate cyclase</fullName>
        <ecNumber evidence="1">2.7.7.65</ecNumber>
    </recommendedName>
</protein>
<evidence type="ECO:0000256" key="2">
    <source>
        <dbReference type="ARBA" id="ARBA00034247"/>
    </source>
</evidence>
<feature type="transmembrane region" description="Helical" evidence="3">
    <location>
        <begin position="192"/>
        <end position="209"/>
    </location>
</feature>
<dbReference type="InterPro" id="IPR050469">
    <property type="entry name" value="Diguanylate_Cyclase"/>
</dbReference>
<feature type="transmembrane region" description="Helical" evidence="3">
    <location>
        <begin position="165"/>
        <end position="185"/>
    </location>
</feature>
<dbReference type="GO" id="GO:1902201">
    <property type="term" value="P:negative regulation of bacterial-type flagellum-dependent cell motility"/>
    <property type="evidence" value="ECO:0007669"/>
    <property type="project" value="TreeGrafter"/>
</dbReference>
<dbReference type="PANTHER" id="PTHR45138">
    <property type="entry name" value="REGULATORY COMPONENTS OF SENSORY TRANSDUCTION SYSTEM"/>
    <property type="match status" value="1"/>
</dbReference>
<feature type="transmembrane region" description="Helical" evidence="3">
    <location>
        <begin position="215"/>
        <end position="235"/>
    </location>
</feature>
<dbReference type="AlphaFoldDB" id="A0A246HHM5"/>
<feature type="transmembrane region" description="Helical" evidence="3">
    <location>
        <begin position="126"/>
        <end position="145"/>
    </location>
</feature>
<dbReference type="SMART" id="SM00267">
    <property type="entry name" value="GGDEF"/>
    <property type="match status" value="1"/>
</dbReference>
<dbReference type="Pfam" id="PF00990">
    <property type="entry name" value="GGDEF"/>
    <property type="match status" value="2"/>
</dbReference>
<dbReference type="GO" id="GO:0043709">
    <property type="term" value="P:cell adhesion involved in single-species biofilm formation"/>
    <property type="evidence" value="ECO:0007669"/>
    <property type="project" value="TreeGrafter"/>
</dbReference>
<feature type="transmembrane region" description="Helical" evidence="3">
    <location>
        <begin position="96"/>
        <end position="114"/>
    </location>
</feature>
<dbReference type="PROSITE" id="PS50887">
    <property type="entry name" value="GGDEF"/>
    <property type="match status" value="1"/>
</dbReference>
<reference evidence="5 6" key="1">
    <citation type="submission" date="2017-06" db="EMBL/GenBank/DDBJ databases">
        <authorList>
            <person name="Kim H.J."/>
            <person name="Triplett B.A."/>
        </authorList>
    </citation>
    <scope>NUCLEOTIDE SEQUENCE [LARGE SCALE GENOMIC DNA]</scope>
    <source>
        <strain evidence="5 6">13146</strain>
    </source>
</reference>
<evidence type="ECO:0000259" key="4">
    <source>
        <dbReference type="PROSITE" id="PS50887"/>
    </source>
</evidence>
<evidence type="ECO:0000313" key="5">
    <source>
        <dbReference type="EMBL" id="OWQ49623.1"/>
    </source>
</evidence>
<dbReference type="SUPFAM" id="SSF55073">
    <property type="entry name" value="Nucleotide cyclase"/>
    <property type="match status" value="1"/>
</dbReference>
<dbReference type="InterPro" id="IPR029787">
    <property type="entry name" value="Nucleotide_cyclase"/>
</dbReference>
<dbReference type="GO" id="GO:0005886">
    <property type="term" value="C:plasma membrane"/>
    <property type="evidence" value="ECO:0007669"/>
    <property type="project" value="TreeGrafter"/>
</dbReference>
<name>A0A246HHM5_STEMA</name>
<gene>
    <name evidence="5" type="ORF">CEE60_18910</name>
</gene>
<organism evidence="5 6">
    <name type="scientific">Stenotrophomonas maltophilia</name>
    <name type="common">Pseudomonas maltophilia</name>
    <name type="synonym">Xanthomonas maltophilia</name>
    <dbReference type="NCBI Taxonomy" id="40324"/>
    <lineage>
        <taxon>Bacteria</taxon>
        <taxon>Pseudomonadati</taxon>
        <taxon>Pseudomonadota</taxon>
        <taxon>Gammaproteobacteria</taxon>
        <taxon>Lysobacterales</taxon>
        <taxon>Lysobacteraceae</taxon>
        <taxon>Stenotrophomonas</taxon>
        <taxon>Stenotrophomonas maltophilia group</taxon>
    </lineage>
</organism>
<dbReference type="EC" id="2.7.7.65" evidence="1"/>
<dbReference type="GO" id="GO:0052621">
    <property type="term" value="F:diguanylate cyclase activity"/>
    <property type="evidence" value="ECO:0007669"/>
    <property type="project" value="UniProtKB-EC"/>
</dbReference>
<comment type="caution">
    <text evidence="5">The sequence shown here is derived from an EMBL/GenBank/DDBJ whole genome shotgun (WGS) entry which is preliminary data.</text>
</comment>
<evidence type="ECO:0000256" key="1">
    <source>
        <dbReference type="ARBA" id="ARBA00012528"/>
    </source>
</evidence>
<comment type="catalytic activity">
    <reaction evidence="2">
        <text>2 GTP = 3',3'-c-di-GMP + 2 diphosphate</text>
        <dbReference type="Rhea" id="RHEA:24898"/>
        <dbReference type="ChEBI" id="CHEBI:33019"/>
        <dbReference type="ChEBI" id="CHEBI:37565"/>
        <dbReference type="ChEBI" id="CHEBI:58805"/>
        <dbReference type="EC" id="2.7.7.65"/>
    </reaction>
</comment>
<dbReference type="InterPro" id="IPR043128">
    <property type="entry name" value="Rev_trsase/Diguanyl_cyclase"/>
</dbReference>
<evidence type="ECO:0000313" key="6">
    <source>
        <dbReference type="Proteomes" id="UP000198157"/>
    </source>
</evidence>
<keyword evidence="3" id="KW-0472">Membrane</keyword>
<dbReference type="PANTHER" id="PTHR45138:SF9">
    <property type="entry name" value="DIGUANYLATE CYCLASE DGCM-RELATED"/>
    <property type="match status" value="1"/>
</dbReference>
<dbReference type="InterPro" id="IPR000160">
    <property type="entry name" value="GGDEF_dom"/>
</dbReference>
<evidence type="ECO:0000256" key="3">
    <source>
        <dbReference type="SAM" id="Phobius"/>
    </source>
</evidence>